<organism evidence="1 2">
    <name type="scientific">Rickenella mellea</name>
    <dbReference type="NCBI Taxonomy" id="50990"/>
    <lineage>
        <taxon>Eukaryota</taxon>
        <taxon>Fungi</taxon>
        <taxon>Dikarya</taxon>
        <taxon>Basidiomycota</taxon>
        <taxon>Agaricomycotina</taxon>
        <taxon>Agaricomycetes</taxon>
        <taxon>Hymenochaetales</taxon>
        <taxon>Rickenellaceae</taxon>
        <taxon>Rickenella</taxon>
    </lineage>
</organism>
<evidence type="ECO:0000313" key="1">
    <source>
        <dbReference type="EMBL" id="TDL26534.1"/>
    </source>
</evidence>
<dbReference type="AlphaFoldDB" id="A0A4Y7QFW2"/>
<name>A0A4Y7QFW2_9AGAM</name>
<dbReference type="EMBL" id="ML170161">
    <property type="protein sequence ID" value="TDL26534.1"/>
    <property type="molecule type" value="Genomic_DNA"/>
</dbReference>
<evidence type="ECO:0000313" key="2">
    <source>
        <dbReference type="Proteomes" id="UP000294933"/>
    </source>
</evidence>
<accession>A0A4Y7QFW2</accession>
<keyword evidence="2" id="KW-1185">Reference proteome</keyword>
<dbReference type="VEuPathDB" id="FungiDB:BD410DRAFT_525032"/>
<proteinExistence type="predicted"/>
<protein>
    <submittedName>
        <fullName evidence="1">Uncharacterized protein</fullName>
    </submittedName>
</protein>
<gene>
    <name evidence="1" type="ORF">BD410DRAFT_525032</name>
</gene>
<reference evidence="1 2" key="1">
    <citation type="submission" date="2018-06" db="EMBL/GenBank/DDBJ databases">
        <title>A transcriptomic atlas of mushroom development highlights an independent origin of complex multicellularity.</title>
        <authorList>
            <consortium name="DOE Joint Genome Institute"/>
            <person name="Krizsan K."/>
            <person name="Almasi E."/>
            <person name="Merenyi Z."/>
            <person name="Sahu N."/>
            <person name="Viragh M."/>
            <person name="Koszo T."/>
            <person name="Mondo S."/>
            <person name="Kiss B."/>
            <person name="Balint B."/>
            <person name="Kues U."/>
            <person name="Barry K."/>
            <person name="Hegedus J.C."/>
            <person name="Henrissat B."/>
            <person name="Johnson J."/>
            <person name="Lipzen A."/>
            <person name="Ohm R."/>
            <person name="Nagy I."/>
            <person name="Pangilinan J."/>
            <person name="Yan J."/>
            <person name="Xiong Y."/>
            <person name="Grigoriev I.V."/>
            <person name="Hibbett D.S."/>
            <person name="Nagy L.G."/>
        </authorList>
    </citation>
    <scope>NUCLEOTIDE SEQUENCE [LARGE SCALE GENOMIC DNA]</scope>
    <source>
        <strain evidence="1 2">SZMC22713</strain>
    </source>
</reference>
<sequence length="154" mass="17481">MVPTKIPVVRKCSMCHTPMTTFRKRLILLNHQNLVPRTSICMDSLSHRAIFEDDAVIDCSYEILREEPLLAFCPKCYCTQRKRAIILTTFCVVDLSRIYLNLLITSNIFSGIAFGGLKKEFRPAHSHRFLVPANANHVDQNKLVTACGARVFAI</sequence>
<dbReference type="Proteomes" id="UP000294933">
    <property type="component" value="Unassembled WGS sequence"/>
</dbReference>